<sequence>MYDNATRGCDLGWFTEGKTHEDFENEIINGDHNVDDIFTIDIASQNWYYAILKTYEPKNISEITILKIL</sequence>
<dbReference type="AlphaFoldDB" id="A0A1E5TBT2"/>
<gene>
    <name evidence="1" type="ORF">A8C32_00650</name>
</gene>
<keyword evidence="2" id="KW-1185">Reference proteome</keyword>
<comment type="caution">
    <text evidence="1">The sequence shown here is derived from an EMBL/GenBank/DDBJ whole genome shotgun (WGS) entry which is preliminary data.</text>
</comment>
<dbReference type="STRING" id="1849968.A8C32_00650"/>
<evidence type="ECO:0000313" key="1">
    <source>
        <dbReference type="EMBL" id="OEK08818.1"/>
    </source>
</evidence>
<name>A0A1E5TBT2_9FLAO</name>
<protein>
    <submittedName>
        <fullName evidence="1">Uncharacterized protein</fullName>
    </submittedName>
</protein>
<organism evidence="1 2">
    <name type="scientific">Flavivirga aquatica</name>
    <dbReference type="NCBI Taxonomy" id="1849968"/>
    <lineage>
        <taxon>Bacteria</taxon>
        <taxon>Pseudomonadati</taxon>
        <taxon>Bacteroidota</taxon>
        <taxon>Flavobacteriia</taxon>
        <taxon>Flavobacteriales</taxon>
        <taxon>Flavobacteriaceae</taxon>
        <taxon>Flavivirga</taxon>
    </lineage>
</organism>
<accession>A0A1E5TBT2</accession>
<dbReference type="Proteomes" id="UP000095713">
    <property type="component" value="Unassembled WGS sequence"/>
</dbReference>
<dbReference type="EMBL" id="MDJD01000028">
    <property type="protein sequence ID" value="OEK08818.1"/>
    <property type="molecule type" value="Genomic_DNA"/>
</dbReference>
<proteinExistence type="predicted"/>
<reference evidence="1 2" key="1">
    <citation type="submission" date="2016-05" db="EMBL/GenBank/DDBJ databases">
        <title>Draft Genome Sequence of Algibacter sp. Strain SK-16 Isolated from the Surface Water of Aburatsubo Inlet.</title>
        <authorList>
            <person name="Wong S.-K."/>
            <person name="Yoshizawa S."/>
            <person name="Nakajima Y."/>
            <person name="Ogura Y."/>
            <person name="Tetsuya H."/>
            <person name="Hamasaki K."/>
        </authorList>
    </citation>
    <scope>NUCLEOTIDE SEQUENCE [LARGE SCALE GENOMIC DNA]</scope>
    <source>
        <strain evidence="1 2">SK-16</strain>
    </source>
</reference>
<evidence type="ECO:0000313" key="2">
    <source>
        <dbReference type="Proteomes" id="UP000095713"/>
    </source>
</evidence>